<proteinExistence type="predicted"/>
<dbReference type="Proteomes" id="UP000775547">
    <property type="component" value="Unassembled WGS sequence"/>
</dbReference>
<evidence type="ECO:0000313" key="3">
    <source>
        <dbReference type="Proteomes" id="UP000775547"/>
    </source>
</evidence>
<name>A0A9P7G7N9_9AGAR</name>
<dbReference type="EMBL" id="JABCKV010000227">
    <property type="protein sequence ID" value="KAG5641982.1"/>
    <property type="molecule type" value="Genomic_DNA"/>
</dbReference>
<evidence type="ECO:0000313" key="2">
    <source>
        <dbReference type="EMBL" id="KAG5641982.1"/>
    </source>
</evidence>
<gene>
    <name evidence="2" type="ORF">DXG03_003835</name>
</gene>
<evidence type="ECO:0000256" key="1">
    <source>
        <dbReference type="SAM" id="MobiDB-lite"/>
    </source>
</evidence>
<reference evidence="2" key="1">
    <citation type="submission" date="2020-07" db="EMBL/GenBank/DDBJ databases">
        <authorList>
            <person name="Nieuwenhuis M."/>
            <person name="Van De Peppel L.J.J."/>
        </authorList>
    </citation>
    <scope>NUCLEOTIDE SEQUENCE</scope>
    <source>
        <strain evidence="2">AP01</strain>
        <tissue evidence="2">Mycelium</tissue>
    </source>
</reference>
<sequence>MSSYQQFEKPIPALFLERECLVFLVGNILFNCTTISSSWRSHCLIARKVVLGALVVESPGCGLAKKAMREMTTALPFFEEGSKTCRPPSIYVKSFLFVPVFTTLNPSHALQNFLERLYKRACASYTASKTGQDRGIASGTAEVDELEVIGGRKSVITTKSNPNSPSLLPPSSPSSQQDSIGGSSPVSQQSIGDMPSIEYYQPMDHSNNLQKTQDYHMEDNTTHRFEEHTYPSIGKAIHHPMVAAQAPARATSHSYMANHQPMSMAHPGHHSHEAVLRQQHSKAADTWHSQPSSSQTHSQLHHSYPQQNSYVAYAHAVTAEPSHHPPSGTAHYGFQSRPPQEIQNQYEIWRNFMLGFGPVP</sequence>
<keyword evidence="3" id="KW-1185">Reference proteome</keyword>
<feature type="region of interest" description="Disordered" evidence="1">
    <location>
        <begin position="153"/>
        <end position="192"/>
    </location>
</feature>
<reference evidence="2" key="2">
    <citation type="submission" date="2021-10" db="EMBL/GenBank/DDBJ databases">
        <title>Phylogenomics reveals ancestral predisposition of the termite-cultivated fungus Termitomyces towards a domesticated lifestyle.</title>
        <authorList>
            <person name="Auxier B."/>
            <person name="Grum-Grzhimaylo A."/>
            <person name="Cardenas M.E."/>
            <person name="Lodge J.D."/>
            <person name="Laessoe T."/>
            <person name="Pedersen O."/>
            <person name="Smith M.E."/>
            <person name="Kuyper T.W."/>
            <person name="Franco-Molano E.A."/>
            <person name="Baroni T.J."/>
            <person name="Aanen D.K."/>
        </authorList>
    </citation>
    <scope>NUCLEOTIDE SEQUENCE</scope>
    <source>
        <strain evidence="2">AP01</strain>
        <tissue evidence="2">Mycelium</tissue>
    </source>
</reference>
<dbReference type="AlphaFoldDB" id="A0A9P7G7N9"/>
<feature type="region of interest" description="Disordered" evidence="1">
    <location>
        <begin position="259"/>
        <end position="303"/>
    </location>
</feature>
<feature type="compositionally biased region" description="Low complexity" evidence="1">
    <location>
        <begin position="288"/>
        <end position="303"/>
    </location>
</feature>
<comment type="caution">
    <text evidence="2">The sequence shown here is derived from an EMBL/GenBank/DDBJ whole genome shotgun (WGS) entry which is preliminary data.</text>
</comment>
<organism evidence="2 3">
    <name type="scientific">Asterophora parasitica</name>
    <dbReference type="NCBI Taxonomy" id="117018"/>
    <lineage>
        <taxon>Eukaryota</taxon>
        <taxon>Fungi</taxon>
        <taxon>Dikarya</taxon>
        <taxon>Basidiomycota</taxon>
        <taxon>Agaricomycotina</taxon>
        <taxon>Agaricomycetes</taxon>
        <taxon>Agaricomycetidae</taxon>
        <taxon>Agaricales</taxon>
        <taxon>Tricholomatineae</taxon>
        <taxon>Lyophyllaceae</taxon>
        <taxon>Asterophora</taxon>
    </lineage>
</organism>
<feature type="compositionally biased region" description="Low complexity" evidence="1">
    <location>
        <begin position="173"/>
        <end position="185"/>
    </location>
</feature>
<accession>A0A9P7G7N9</accession>
<protein>
    <submittedName>
        <fullName evidence="2">Uncharacterized protein</fullName>
    </submittedName>
</protein>
<dbReference type="OrthoDB" id="424974at2759"/>